<protein>
    <submittedName>
        <fullName evidence="1">Uncharacterized protein</fullName>
    </submittedName>
</protein>
<accession>A0A7H9BQP5</accession>
<dbReference type="InterPro" id="IPR011990">
    <property type="entry name" value="TPR-like_helical_dom_sf"/>
</dbReference>
<proteinExistence type="predicted"/>
<dbReference type="Proteomes" id="UP000509322">
    <property type="component" value="Chromosome 1"/>
</dbReference>
<dbReference type="SUPFAM" id="SSF48452">
    <property type="entry name" value="TPR-like"/>
    <property type="match status" value="1"/>
</dbReference>
<dbReference type="EMBL" id="CP058689">
    <property type="protein sequence ID" value="QLH13680.1"/>
    <property type="molecule type" value="Genomic_DNA"/>
</dbReference>
<reference evidence="1 2" key="1">
    <citation type="submission" date="2020-07" db="EMBL/GenBank/DDBJ databases">
        <title>The complete genome of Paracoccus pantotrophus ACCC 10489.</title>
        <authorList>
            <person name="Si Y."/>
        </authorList>
    </citation>
    <scope>NUCLEOTIDE SEQUENCE [LARGE SCALE GENOMIC DNA]</scope>
    <source>
        <strain evidence="1 2">ACCC10489</strain>
    </source>
</reference>
<gene>
    <name evidence="1" type="ORF">HYQ43_05280</name>
</gene>
<organism evidence="1 2">
    <name type="scientific">Paracoccus pantotrophus</name>
    <name type="common">Thiosphaera pantotropha</name>
    <dbReference type="NCBI Taxonomy" id="82367"/>
    <lineage>
        <taxon>Bacteria</taxon>
        <taxon>Pseudomonadati</taxon>
        <taxon>Pseudomonadota</taxon>
        <taxon>Alphaproteobacteria</taxon>
        <taxon>Rhodobacterales</taxon>
        <taxon>Paracoccaceae</taxon>
        <taxon>Paracoccus</taxon>
    </lineage>
</organism>
<dbReference type="Gene3D" id="1.25.40.10">
    <property type="entry name" value="Tetratricopeptide repeat domain"/>
    <property type="match status" value="1"/>
</dbReference>
<name>A0A7H9BQP5_PARPN</name>
<dbReference type="RefSeq" id="WP_074990518.1">
    <property type="nucleotide sequence ID" value="NZ_CP038206.1"/>
</dbReference>
<evidence type="ECO:0000313" key="1">
    <source>
        <dbReference type="EMBL" id="QLH13680.1"/>
    </source>
</evidence>
<dbReference type="AlphaFoldDB" id="A0A7H9BQP5"/>
<sequence length="654" mass="70781">MTRHHAIIGFRQDRIGARLICLLNVMRIARKFGVAGRYLWLSQPDGPYPELVDPRDFLDPAFVAAHIDIVARAPERSELRNLPAAAPGMNGAGFARTLAEGRRYECDSMSEIIRFMDESEAEAAAGLRAAAEELVLSPRLARALAGARRILARAGGGRPLAIHVRRGDILDGDPWSYSSWASKYVPDEFFRAFVAAVDGPVIAFSDTPAAVEHLRQGDPRILPAHELLDPGALTPAERDLLELLLMAGCEQVGAPSYSAFSRAAAMVGQCRVVALPEALPEDLGNAAHAALLERVLSRPESFFAPGDLAQSVSYAAGHARRCGRAEDLVEALAGNRALLERFPFLYRELAIAAWSAGLRQKARRLARQGLEAPLMRNRDKPQCRQVLLVTGGQGGNADGAGPGPDAALVDMIFAGRSAEGPIMPAVAHRLMHDGGAARRALGFAPELLATYAQPDPERGKGRILPLWLLRIDWSEFIRDPGPQRELLVWPDLWRKLGPCAEALAPIEAALARGERPEPADGDAAWLGFCASVLRLHGRLNRAFALLHWLDAARPEQMLTRKRLADACFAAGNRKAGWRWLDAALALAPDQPLLHLSAALRAAEAQDAARAEAHLRVAQAAWPELGLPETLRRALRRQRQAAAAGNAAACAERAG</sequence>
<evidence type="ECO:0000313" key="2">
    <source>
        <dbReference type="Proteomes" id="UP000509322"/>
    </source>
</evidence>